<dbReference type="InterPro" id="IPR000944">
    <property type="entry name" value="Tscrpt_reg_Rrf2"/>
</dbReference>
<dbReference type="InterPro" id="IPR036388">
    <property type="entry name" value="WH-like_DNA-bd_sf"/>
</dbReference>
<evidence type="ECO:0000313" key="2">
    <source>
        <dbReference type="Proteomes" id="UP001429580"/>
    </source>
</evidence>
<dbReference type="PANTHER" id="PTHR33221:SF15">
    <property type="entry name" value="HTH-TYPE TRANSCRIPTIONAL REGULATOR YWGB-RELATED"/>
    <property type="match status" value="1"/>
</dbReference>
<sequence>MYLLSRRSLLAIAAVVDVAIHARPAPVAAKFLAARHHLPPRHLETVLQQLVRAGILKGVRGPRGGYELARERRRISAGDIVRAAMAAASDENLPPVPESALVEQVIGPVVREASGAFLARLDAVTVEDICRRAEKTTTLSPPTVTSDFTI</sequence>
<dbReference type="RefSeq" id="WP_166948705.1">
    <property type="nucleotide sequence ID" value="NZ_JAASQI010000001.1"/>
</dbReference>
<keyword evidence="2" id="KW-1185">Reference proteome</keyword>
<accession>A0ABX0UYC3</accession>
<evidence type="ECO:0000313" key="1">
    <source>
        <dbReference type="EMBL" id="NIJ56874.1"/>
    </source>
</evidence>
<dbReference type="Gene3D" id="1.10.10.10">
    <property type="entry name" value="Winged helix-like DNA-binding domain superfamily/Winged helix DNA-binding domain"/>
    <property type="match status" value="1"/>
</dbReference>
<dbReference type="NCBIfam" id="TIGR00738">
    <property type="entry name" value="rrf2_super"/>
    <property type="match status" value="1"/>
</dbReference>
<dbReference type="InterPro" id="IPR036390">
    <property type="entry name" value="WH_DNA-bd_sf"/>
</dbReference>
<proteinExistence type="predicted"/>
<comment type="caution">
    <text evidence="1">The sequence shown here is derived from an EMBL/GenBank/DDBJ whole genome shotgun (WGS) entry which is preliminary data.</text>
</comment>
<organism evidence="1 2">
    <name type="scientific">Pseudochelatococcus lubricantis</name>
    <dbReference type="NCBI Taxonomy" id="1538102"/>
    <lineage>
        <taxon>Bacteria</taxon>
        <taxon>Pseudomonadati</taxon>
        <taxon>Pseudomonadota</taxon>
        <taxon>Alphaproteobacteria</taxon>
        <taxon>Hyphomicrobiales</taxon>
        <taxon>Chelatococcaceae</taxon>
        <taxon>Pseudochelatococcus</taxon>
    </lineage>
</organism>
<gene>
    <name evidence="1" type="ORF">FHS82_000687</name>
</gene>
<dbReference type="PROSITE" id="PS51197">
    <property type="entry name" value="HTH_RRF2_2"/>
    <property type="match status" value="1"/>
</dbReference>
<dbReference type="PANTHER" id="PTHR33221">
    <property type="entry name" value="WINGED HELIX-TURN-HELIX TRANSCRIPTIONAL REGULATOR, RRF2 FAMILY"/>
    <property type="match status" value="1"/>
</dbReference>
<protein>
    <submittedName>
        <fullName evidence="1">Rrf2 family protein</fullName>
    </submittedName>
</protein>
<name>A0ABX0UYC3_9HYPH</name>
<dbReference type="Proteomes" id="UP001429580">
    <property type="component" value="Unassembled WGS sequence"/>
</dbReference>
<dbReference type="Pfam" id="PF02082">
    <property type="entry name" value="Rrf2"/>
    <property type="match status" value="1"/>
</dbReference>
<dbReference type="SUPFAM" id="SSF46785">
    <property type="entry name" value="Winged helix' DNA-binding domain"/>
    <property type="match status" value="1"/>
</dbReference>
<dbReference type="EMBL" id="JAASQI010000001">
    <property type="protein sequence ID" value="NIJ56874.1"/>
    <property type="molecule type" value="Genomic_DNA"/>
</dbReference>
<reference evidence="1 2" key="1">
    <citation type="submission" date="2020-03" db="EMBL/GenBank/DDBJ databases">
        <title>Genomic Encyclopedia of Type Strains, Phase IV (KMG-IV): sequencing the most valuable type-strain genomes for metagenomic binning, comparative biology and taxonomic classification.</title>
        <authorList>
            <person name="Goeker M."/>
        </authorList>
    </citation>
    <scope>NUCLEOTIDE SEQUENCE [LARGE SCALE GENOMIC DNA]</scope>
    <source>
        <strain evidence="1 2">DSM 103870</strain>
    </source>
</reference>